<dbReference type="HOGENOM" id="CLU_571859_0_0_1"/>
<keyword evidence="4 7" id="KW-0863">Zinc-finger</keyword>
<dbReference type="InterPro" id="IPR036236">
    <property type="entry name" value="Znf_C2H2_sf"/>
</dbReference>
<dbReference type="FunFam" id="3.30.160.60:FF:000303">
    <property type="entry name" value="Zinc finger protein 41"/>
    <property type="match status" value="1"/>
</dbReference>
<evidence type="ECO:0000256" key="7">
    <source>
        <dbReference type="PROSITE-ProRule" id="PRU00042"/>
    </source>
</evidence>
<feature type="domain" description="C2H2-type" evidence="9">
    <location>
        <begin position="403"/>
        <end position="421"/>
    </location>
</feature>
<dbReference type="PANTHER" id="PTHR24381">
    <property type="entry name" value="ZINC FINGER PROTEIN"/>
    <property type="match status" value="1"/>
</dbReference>
<dbReference type="SMART" id="SM00355">
    <property type="entry name" value="ZnF_C2H2"/>
    <property type="match status" value="10"/>
</dbReference>
<dbReference type="AlphaFoldDB" id="T1GBR1"/>
<evidence type="ECO:0000256" key="8">
    <source>
        <dbReference type="SAM" id="MobiDB-lite"/>
    </source>
</evidence>
<sequence length="478" mass="56463">TQTKKKYKAEEEKPTISPTRRSTRHQKEEIKEEIVYPDEEKNLSELAEISLEEQSEDDYEPADDAYDPPNEEPSSNSESELDLDEEFGIKKGKKTKRKTAKDSLETDNTLEAKPKRKYKKLTPEEREAKKNKSSSKQMKLCAEWDQFLADFGFVFKCKICDFVGKDFRDLKGHFRVAHDKPRGYAMCCDRIFYKKEVLVEHIHIHINPEHFKCKNCGMTFKASKSLEFVGPKDLDSHIKRMHEMISSTLCEQCGKVVQNSKMSAHRLEHQGKKPEMIECHLCGAKLRCDLNRHIEAMHSNSDEKHVCHVCGKESSNFYALRKHILYNHQMERKFECTICDKKFKQRYNLKEHMAVHTGESLYNCPHCEWRFKSSANMHTHIKRRHRAEWEENRKYRNYSKKHFKCKNCGMTFKASKSLEYHSIHTCKSINSEDVKKLFQCDECLKWFNSKFLLQRHKLSHMPLEERQWKCTVADCGKL</sequence>
<feature type="compositionally biased region" description="Basic residues" evidence="8">
    <location>
        <begin position="90"/>
        <end position="99"/>
    </location>
</feature>
<dbReference type="GO" id="GO:0000977">
    <property type="term" value="F:RNA polymerase II transcription regulatory region sequence-specific DNA binding"/>
    <property type="evidence" value="ECO:0007669"/>
    <property type="project" value="TreeGrafter"/>
</dbReference>
<evidence type="ECO:0000256" key="4">
    <source>
        <dbReference type="ARBA" id="ARBA00022771"/>
    </source>
</evidence>
<keyword evidence="5" id="KW-0862">Zinc</keyword>
<feature type="domain" description="C2H2-type" evidence="9">
    <location>
        <begin position="305"/>
        <end position="333"/>
    </location>
</feature>
<dbReference type="OMA" id="NSHANHF"/>
<dbReference type="PANTHER" id="PTHR24381:SF393">
    <property type="entry name" value="CHROMATIN-LINKED ADAPTOR FOR MSL PROTEINS, ISOFORM B"/>
    <property type="match status" value="1"/>
</dbReference>
<feature type="compositionally biased region" description="Acidic residues" evidence="8">
    <location>
        <begin position="50"/>
        <end position="70"/>
    </location>
</feature>
<accession>T1GBR1</accession>
<dbReference type="EnsemblMetazoa" id="MESCA000698-RA">
    <property type="protein sequence ID" value="MESCA000698-PA"/>
    <property type="gene ID" value="MESCA000698"/>
</dbReference>
<protein>
    <recommendedName>
        <fullName evidence="9">C2H2-type domain-containing protein</fullName>
    </recommendedName>
</protein>
<dbReference type="InterPro" id="IPR013087">
    <property type="entry name" value="Znf_C2H2_type"/>
</dbReference>
<dbReference type="EMBL" id="CAQQ02185397">
    <property type="status" value="NOT_ANNOTATED_CDS"/>
    <property type="molecule type" value="Genomic_DNA"/>
</dbReference>
<dbReference type="SUPFAM" id="SSF57667">
    <property type="entry name" value="beta-beta-alpha zinc fingers"/>
    <property type="match status" value="4"/>
</dbReference>
<feature type="region of interest" description="Disordered" evidence="8">
    <location>
        <begin position="1"/>
        <end position="132"/>
    </location>
</feature>
<evidence type="ECO:0000313" key="10">
    <source>
        <dbReference type="EnsemblMetazoa" id="MESCA000698-PA"/>
    </source>
</evidence>
<dbReference type="Pfam" id="PF00096">
    <property type="entry name" value="zf-C2H2"/>
    <property type="match status" value="3"/>
</dbReference>
<keyword evidence="3" id="KW-0677">Repeat</keyword>
<reference evidence="10" key="2">
    <citation type="submission" date="2015-06" db="UniProtKB">
        <authorList>
            <consortium name="EnsemblMetazoa"/>
        </authorList>
    </citation>
    <scope>IDENTIFICATION</scope>
</reference>
<feature type="domain" description="C2H2-type" evidence="9">
    <location>
        <begin position="362"/>
        <end position="390"/>
    </location>
</feature>
<name>T1GBR1_MEGSC</name>
<reference evidence="11" key="1">
    <citation type="submission" date="2013-02" db="EMBL/GenBank/DDBJ databases">
        <authorList>
            <person name="Hughes D."/>
        </authorList>
    </citation>
    <scope>NUCLEOTIDE SEQUENCE</scope>
    <source>
        <strain>Durham</strain>
        <strain evidence="11">NC isolate 2 -- Noor lab</strain>
    </source>
</reference>
<evidence type="ECO:0000256" key="3">
    <source>
        <dbReference type="ARBA" id="ARBA00022737"/>
    </source>
</evidence>
<dbReference type="PROSITE" id="PS50157">
    <property type="entry name" value="ZINC_FINGER_C2H2_2"/>
    <property type="match status" value="5"/>
</dbReference>
<evidence type="ECO:0000259" key="9">
    <source>
        <dbReference type="PROSITE" id="PS50157"/>
    </source>
</evidence>
<feature type="compositionally biased region" description="Basic and acidic residues" evidence="8">
    <location>
        <begin position="121"/>
        <end position="130"/>
    </location>
</feature>
<dbReference type="GO" id="GO:0008270">
    <property type="term" value="F:zinc ion binding"/>
    <property type="evidence" value="ECO:0007669"/>
    <property type="project" value="UniProtKB-KW"/>
</dbReference>
<feature type="domain" description="C2H2-type" evidence="9">
    <location>
        <begin position="438"/>
        <end position="465"/>
    </location>
</feature>
<dbReference type="Gene3D" id="3.30.160.60">
    <property type="entry name" value="Classic Zinc Finger"/>
    <property type="match status" value="4"/>
</dbReference>
<evidence type="ECO:0000256" key="1">
    <source>
        <dbReference type="ARBA" id="ARBA00004123"/>
    </source>
</evidence>
<dbReference type="GO" id="GO:0005634">
    <property type="term" value="C:nucleus"/>
    <property type="evidence" value="ECO:0007669"/>
    <property type="project" value="UniProtKB-SubCell"/>
</dbReference>
<evidence type="ECO:0000313" key="11">
    <source>
        <dbReference type="Proteomes" id="UP000015102"/>
    </source>
</evidence>
<feature type="domain" description="C2H2-type" evidence="9">
    <location>
        <begin position="334"/>
        <end position="361"/>
    </location>
</feature>
<feature type="compositionally biased region" description="Basic and acidic residues" evidence="8">
    <location>
        <begin position="25"/>
        <end position="43"/>
    </location>
</feature>
<dbReference type="Pfam" id="PF13894">
    <property type="entry name" value="zf-C2H2_4"/>
    <property type="match status" value="1"/>
</dbReference>
<keyword evidence="2" id="KW-0479">Metal-binding</keyword>
<dbReference type="EMBL" id="CAQQ02185398">
    <property type="status" value="NOT_ANNOTATED_CDS"/>
    <property type="molecule type" value="Genomic_DNA"/>
</dbReference>
<dbReference type="EMBL" id="CAQQ02185399">
    <property type="status" value="NOT_ANNOTATED_CDS"/>
    <property type="molecule type" value="Genomic_DNA"/>
</dbReference>
<dbReference type="GO" id="GO:0000981">
    <property type="term" value="F:DNA-binding transcription factor activity, RNA polymerase II-specific"/>
    <property type="evidence" value="ECO:0007669"/>
    <property type="project" value="TreeGrafter"/>
</dbReference>
<dbReference type="Proteomes" id="UP000015102">
    <property type="component" value="Unassembled WGS sequence"/>
</dbReference>
<evidence type="ECO:0000256" key="2">
    <source>
        <dbReference type="ARBA" id="ARBA00022723"/>
    </source>
</evidence>
<comment type="subcellular location">
    <subcellularLocation>
        <location evidence="1">Nucleus</location>
    </subcellularLocation>
</comment>
<keyword evidence="6" id="KW-0539">Nucleus</keyword>
<keyword evidence="11" id="KW-1185">Reference proteome</keyword>
<organism evidence="10 11">
    <name type="scientific">Megaselia scalaris</name>
    <name type="common">Humpbacked fly</name>
    <name type="synonym">Phora scalaris</name>
    <dbReference type="NCBI Taxonomy" id="36166"/>
    <lineage>
        <taxon>Eukaryota</taxon>
        <taxon>Metazoa</taxon>
        <taxon>Ecdysozoa</taxon>
        <taxon>Arthropoda</taxon>
        <taxon>Hexapoda</taxon>
        <taxon>Insecta</taxon>
        <taxon>Pterygota</taxon>
        <taxon>Neoptera</taxon>
        <taxon>Endopterygota</taxon>
        <taxon>Diptera</taxon>
        <taxon>Brachycera</taxon>
        <taxon>Muscomorpha</taxon>
        <taxon>Platypezoidea</taxon>
        <taxon>Phoridae</taxon>
        <taxon>Megaseliini</taxon>
        <taxon>Megaselia</taxon>
    </lineage>
</organism>
<dbReference type="STRING" id="36166.T1GBR1"/>
<evidence type="ECO:0000256" key="6">
    <source>
        <dbReference type="ARBA" id="ARBA00023242"/>
    </source>
</evidence>
<evidence type="ECO:0000256" key="5">
    <source>
        <dbReference type="ARBA" id="ARBA00022833"/>
    </source>
</evidence>
<dbReference type="PROSITE" id="PS00028">
    <property type="entry name" value="ZINC_FINGER_C2H2_1"/>
    <property type="match status" value="3"/>
</dbReference>
<proteinExistence type="predicted"/>